<comment type="caution">
    <text evidence="2">The sequence shown here is derived from an EMBL/GenBank/DDBJ whole genome shotgun (WGS) entry which is preliminary data.</text>
</comment>
<keyword evidence="3" id="KW-1185">Reference proteome</keyword>
<dbReference type="EMBL" id="JARJCW010000005">
    <property type="protein sequence ID" value="KAJ7224067.1"/>
    <property type="molecule type" value="Genomic_DNA"/>
</dbReference>
<proteinExistence type="predicted"/>
<organism evidence="2 3">
    <name type="scientific">Mycena pura</name>
    <dbReference type="NCBI Taxonomy" id="153505"/>
    <lineage>
        <taxon>Eukaryota</taxon>
        <taxon>Fungi</taxon>
        <taxon>Dikarya</taxon>
        <taxon>Basidiomycota</taxon>
        <taxon>Agaricomycotina</taxon>
        <taxon>Agaricomycetes</taxon>
        <taxon>Agaricomycetidae</taxon>
        <taxon>Agaricales</taxon>
        <taxon>Marasmiineae</taxon>
        <taxon>Mycenaceae</taxon>
        <taxon>Mycena</taxon>
    </lineage>
</organism>
<dbReference type="Proteomes" id="UP001219525">
    <property type="component" value="Unassembled WGS sequence"/>
</dbReference>
<accession>A0AAD6YMK2</accession>
<feature type="compositionally biased region" description="Basic and acidic residues" evidence="1">
    <location>
        <begin position="239"/>
        <end position="252"/>
    </location>
</feature>
<evidence type="ECO:0000313" key="2">
    <source>
        <dbReference type="EMBL" id="KAJ7224067.1"/>
    </source>
</evidence>
<feature type="region of interest" description="Disordered" evidence="1">
    <location>
        <begin position="239"/>
        <end position="265"/>
    </location>
</feature>
<evidence type="ECO:0000313" key="3">
    <source>
        <dbReference type="Proteomes" id="UP001219525"/>
    </source>
</evidence>
<reference evidence="2" key="1">
    <citation type="submission" date="2023-03" db="EMBL/GenBank/DDBJ databases">
        <title>Massive genome expansion in bonnet fungi (Mycena s.s.) driven by repeated elements and novel gene families across ecological guilds.</title>
        <authorList>
            <consortium name="Lawrence Berkeley National Laboratory"/>
            <person name="Harder C.B."/>
            <person name="Miyauchi S."/>
            <person name="Viragh M."/>
            <person name="Kuo A."/>
            <person name="Thoen E."/>
            <person name="Andreopoulos B."/>
            <person name="Lu D."/>
            <person name="Skrede I."/>
            <person name="Drula E."/>
            <person name="Henrissat B."/>
            <person name="Morin E."/>
            <person name="Kohler A."/>
            <person name="Barry K."/>
            <person name="LaButti K."/>
            <person name="Morin E."/>
            <person name="Salamov A."/>
            <person name="Lipzen A."/>
            <person name="Mereny Z."/>
            <person name="Hegedus B."/>
            <person name="Baldrian P."/>
            <person name="Stursova M."/>
            <person name="Weitz H."/>
            <person name="Taylor A."/>
            <person name="Grigoriev I.V."/>
            <person name="Nagy L.G."/>
            <person name="Martin F."/>
            <person name="Kauserud H."/>
        </authorList>
    </citation>
    <scope>NUCLEOTIDE SEQUENCE</scope>
    <source>
        <strain evidence="2">9144</strain>
    </source>
</reference>
<sequence>MYVLSTRLCRHPLPIVRLCIFHPLPTTPAGPARRIRIPAITKCTQRAAHPRTSLAQARSPYAAPAESPPVSILTHTRALDAQWRRVFERSSPHTTDYIHIPISSPARGFAIHLPHHTCHLPAEVRAHSATPESPEAHRRYGLGDLALAACMHSRCDTCIPILVPRCPTVPSVHRSASSIVSSQRDGPASLPDVCISTPTLAPWTRHCDLHAPPIPPRIPLPPLRRLIPRECMSTMERRPEWTRKGVGRREEGEGQAGTRRRWTGG</sequence>
<dbReference type="AlphaFoldDB" id="A0AAD6YMK2"/>
<name>A0AAD6YMK2_9AGAR</name>
<gene>
    <name evidence="2" type="ORF">GGX14DRAFT_648299</name>
</gene>
<feature type="region of interest" description="Disordered" evidence="1">
    <location>
        <begin position="48"/>
        <end position="68"/>
    </location>
</feature>
<evidence type="ECO:0000256" key="1">
    <source>
        <dbReference type="SAM" id="MobiDB-lite"/>
    </source>
</evidence>
<protein>
    <submittedName>
        <fullName evidence="2">Uncharacterized protein</fullName>
    </submittedName>
</protein>